<reference evidence="6 7" key="1">
    <citation type="submission" date="2018-03" db="EMBL/GenBank/DDBJ databases">
        <title>Diversity of phytobeneficial traits revealed by whole-genome analysis of worldwide-isolated phenazine-producing Pseudomonas spp.</title>
        <authorList>
            <person name="Biessy A."/>
            <person name="Novinscak A."/>
            <person name="Blom J."/>
            <person name="Leger G."/>
            <person name="Thomashow L.S."/>
            <person name="Cazorla F.M."/>
            <person name="Josic D."/>
            <person name="Filion M."/>
        </authorList>
    </citation>
    <scope>NUCLEOTIDE SEQUENCE [LARGE SCALE GENOMIC DNA]</scope>
    <source>
        <strain evidence="6 7">B25</strain>
    </source>
</reference>
<dbReference type="PANTHER" id="PTHR46796:SF10">
    <property type="entry name" value="TRANSCRIPTIONAL ACTIVATOR FEAR"/>
    <property type="match status" value="1"/>
</dbReference>
<evidence type="ECO:0000313" key="7">
    <source>
        <dbReference type="Proteomes" id="UP000268048"/>
    </source>
</evidence>
<dbReference type="Gene3D" id="2.60.120.10">
    <property type="entry name" value="Jelly Rolls"/>
    <property type="match status" value="1"/>
</dbReference>
<dbReference type="SMART" id="SM00342">
    <property type="entry name" value="HTH_ARAC"/>
    <property type="match status" value="1"/>
</dbReference>
<dbReference type="EMBL" id="CP027753">
    <property type="protein sequence ID" value="AZE48137.1"/>
    <property type="molecule type" value="Genomic_DNA"/>
</dbReference>
<dbReference type="SUPFAM" id="SSF51182">
    <property type="entry name" value="RmlC-like cupins"/>
    <property type="match status" value="1"/>
</dbReference>
<comment type="function">
    <text evidence="4">Regulatory protein of the TOL plasmid xyl operons. XylS activates the xylXYZLTEGFJQKIH operon required for the degradation of toluene, m-xylene and p-xylene.</text>
</comment>
<evidence type="ECO:0000256" key="4">
    <source>
        <dbReference type="ARBA" id="ARBA00037345"/>
    </source>
</evidence>
<dbReference type="InterPro" id="IPR018060">
    <property type="entry name" value="HTH_AraC"/>
</dbReference>
<dbReference type="PANTHER" id="PTHR46796">
    <property type="entry name" value="HTH-TYPE TRANSCRIPTIONAL ACTIVATOR RHAS-RELATED"/>
    <property type="match status" value="1"/>
</dbReference>
<dbReference type="RefSeq" id="WP_124320185.1">
    <property type="nucleotide sequence ID" value="NZ_CP027753.1"/>
</dbReference>
<protein>
    <submittedName>
        <fullName evidence="6">Transcriptional regulator, AraC family</fullName>
    </submittedName>
</protein>
<name>A0A3G7TM02_9PSED</name>
<evidence type="ECO:0000256" key="1">
    <source>
        <dbReference type="ARBA" id="ARBA00023015"/>
    </source>
</evidence>
<organism evidence="6 7">
    <name type="scientific">Pseudomonas chlororaphis</name>
    <dbReference type="NCBI Taxonomy" id="587753"/>
    <lineage>
        <taxon>Bacteria</taxon>
        <taxon>Pseudomonadati</taxon>
        <taxon>Pseudomonadota</taxon>
        <taxon>Gammaproteobacteria</taxon>
        <taxon>Pseudomonadales</taxon>
        <taxon>Pseudomonadaceae</taxon>
        <taxon>Pseudomonas</taxon>
    </lineage>
</organism>
<accession>A0A3G7TM02</accession>
<gene>
    <name evidence="6" type="ORF">C4K04_2464</name>
</gene>
<keyword evidence="1" id="KW-0805">Transcription regulation</keyword>
<dbReference type="AlphaFoldDB" id="A0A3G7TM02"/>
<evidence type="ECO:0000313" key="6">
    <source>
        <dbReference type="EMBL" id="AZE48137.1"/>
    </source>
</evidence>
<proteinExistence type="predicted"/>
<dbReference type="PROSITE" id="PS01124">
    <property type="entry name" value="HTH_ARAC_FAMILY_2"/>
    <property type="match status" value="1"/>
</dbReference>
<dbReference type="InterPro" id="IPR050204">
    <property type="entry name" value="AraC_XylS_family_regulators"/>
</dbReference>
<keyword evidence="3" id="KW-0804">Transcription</keyword>
<feature type="domain" description="HTH araC/xylS-type" evidence="5">
    <location>
        <begin position="145"/>
        <end position="243"/>
    </location>
</feature>
<evidence type="ECO:0000259" key="5">
    <source>
        <dbReference type="PROSITE" id="PS01124"/>
    </source>
</evidence>
<dbReference type="InterPro" id="IPR009057">
    <property type="entry name" value="Homeodomain-like_sf"/>
</dbReference>
<dbReference type="InterPro" id="IPR011051">
    <property type="entry name" value="RmlC_Cupin_sf"/>
</dbReference>
<keyword evidence="2" id="KW-0238">DNA-binding</keyword>
<sequence>MNTLAQPTVALAMRSYSGQVELHDHDFPQIVLPQSGAMEIEVDGRGGKVDASQGVVIASGARHSFLAERSNTFLVLDLDSPGNEAPLADSRFFTIDPQIRHLLGYASHSGALLSSSSPVASAWSALLLACLARPTPSAPQRQALARALAYIEQHLGSPLSARAIAQAARVSERSLYLLFERDMHSTPFAYISTLRLDRAIDLLGRTLLPISEIAQRVGYADQSALTHALKKARNQTPAALRKAARDAQAQAATRVRQA</sequence>
<dbReference type="GO" id="GO:0043565">
    <property type="term" value="F:sequence-specific DNA binding"/>
    <property type="evidence" value="ECO:0007669"/>
    <property type="project" value="InterPro"/>
</dbReference>
<dbReference type="InterPro" id="IPR014710">
    <property type="entry name" value="RmlC-like_jellyroll"/>
</dbReference>
<evidence type="ECO:0000256" key="3">
    <source>
        <dbReference type="ARBA" id="ARBA00023163"/>
    </source>
</evidence>
<dbReference type="Gene3D" id="1.10.10.60">
    <property type="entry name" value="Homeodomain-like"/>
    <property type="match status" value="1"/>
</dbReference>
<dbReference type="SUPFAM" id="SSF46689">
    <property type="entry name" value="Homeodomain-like"/>
    <property type="match status" value="2"/>
</dbReference>
<dbReference type="GO" id="GO:0003700">
    <property type="term" value="F:DNA-binding transcription factor activity"/>
    <property type="evidence" value="ECO:0007669"/>
    <property type="project" value="InterPro"/>
</dbReference>
<dbReference type="Pfam" id="PF12833">
    <property type="entry name" value="HTH_18"/>
    <property type="match status" value="1"/>
</dbReference>
<evidence type="ECO:0000256" key="2">
    <source>
        <dbReference type="ARBA" id="ARBA00023125"/>
    </source>
</evidence>
<dbReference type="Proteomes" id="UP000268048">
    <property type="component" value="Chromosome"/>
</dbReference>